<dbReference type="GO" id="GO:0006508">
    <property type="term" value="P:proteolysis"/>
    <property type="evidence" value="ECO:0007669"/>
    <property type="project" value="InterPro"/>
</dbReference>
<protein>
    <recommendedName>
        <fullName evidence="5">Peptidase C14 caspase domain-containing protein</fullName>
    </recommendedName>
</protein>
<organism evidence="6 7">
    <name type="scientific">Piromyces finnis</name>
    <dbReference type="NCBI Taxonomy" id="1754191"/>
    <lineage>
        <taxon>Eukaryota</taxon>
        <taxon>Fungi</taxon>
        <taxon>Fungi incertae sedis</taxon>
        <taxon>Chytridiomycota</taxon>
        <taxon>Chytridiomycota incertae sedis</taxon>
        <taxon>Neocallimastigomycetes</taxon>
        <taxon>Neocallimastigales</taxon>
        <taxon>Neocallimastigaceae</taxon>
        <taxon>Piromyces</taxon>
    </lineage>
</organism>
<proteinExistence type="inferred from homology"/>
<dbReference type="SUPFAM" id="SSF52129">
    <property type="entry name" value="Caspase-like"/>
    <property type="match status" value="1"/>
</dbReference>
<feature type="compositionally biased region" description="Low complexity" evidence="4">
    <location>
        <begin position="1"/>
        <end position="18"/>
    </location>
</feature>
<dbReference type="GO" id="GO:0006915">
    <property type="term" value="P:apoptotic process"/>
    <property type="evidence" value="ECO:0007669"/>
    <property type="project" value="UniProtKB-KW"/>
</dbReference>
<keyword evidence="3" id="KW-0788">Thiol protease</keyword>
<feature type="compositionally biased region" description="Low complexity" evidence="4">
    <location>
        <begin position="29"/>
        <end position="76"/>
    </location>
</feature>
<dbReference type="Gene3D" id="3.40.50.12660">
    <property type="match status" value="2"/>
</dbReference>
<feature type="domain" description="Peptidase C14 caspase" evidence="5">
    <location>
        <begin position="280"/>
        <end position="566"/>
    </location>
</feature>
<dbReference type="Proteomes" id="UP000193719">
    <property type="component" value="Unassembled WGS sequence"/>
</dbReference>
<evidence type="ECO:0000256" key="1">
    <source>
        <dbReference type="ARBA" id="ARBA00009005"/>
    </source>
</evidence>
<gene>
    <name evidence="6" type="ORF">BCR36DRAFT_582594</name>
</gene>
<sequence length="576" mass="64020">MISYPDPNKNNYNNNNNNPYPPKDLAGFNPYNNNSPYNQPPSYNQPAPYNQQRPYGQQPYNPYQQQGAYNPYNQQGSFSQPISQTAPYSQPGSYSQPAPYAQPGSYSQPAPYAQPGSYSQPAPYTQPGSYSQPAPYAQSGSFSQPAPYTQPGSFSQPTPYTQPGSFSQPAPYNQQPYKKSTSYDPYGQNQGSYDSYRQQSVYNGPGDPYLVVPGPYPPQNQPVYNGPGDPYLVAPYNNNPNVSNSQQPWNAPVPNSAPVFYQPPPEYYQQHKISNCQGNKKALLVGINYIGQQFQLKGCINDANNVKELLTTRFGFIDSPDKMIVLTDDTSIPSKMPTRKNIIEAMKWLVRDCKPGDSLFFHFSGHGSQTKDLDGDEVDGYDETILPVDYKKSGQIVDDEMNAIMVRPLPEGVRLTAIFDSCHSGTALDLPYIYGDDGKLVIQKGPSALKTLNKTLGSIMHGDILGTINNVIDLAETDKLKKNSEKAKKKTEETRSTFADVVMLSGCKDSQTSADTKINNISTGAMSYAFIKTLVAHPDLTYLQLLRETRKHLINFRQKPQLSSGRLMDINQKFIM</sequence>
<dbReference type="EMBL" id="MCFH01000016">
    <property type="protein sequence ID" value="ORX52078.1"/>
    <property type="molecule type" value="Genomic_DNA"/>
</dbReference>
<comment type="similarity">
    <text evidence="1">Belongs to the peptidase C14B family.</text>
</comment>
<feature type="region of interest" description="Disordered" evidence="4">
    <location>
        <begin position="1"/>
        <end position="226"/>
    </location>
</feature>
<accession>A0A1Y1VBE5</accession>
<dbReference type="InterPro" id="IPR050452">
    <property type="entry name" value="Metacaspase"/>
</dbReference>
<evidence type="ECO:0000256" key="4">
    <source>
        <dbReference type="SAM" id="MobiDB-lite"/>
    </source>
</evidence>
<evidence type="ECO:0000256" key="2">
    <source>
        <dbReference type="ARBA" id="ARBA00022703"/>
    </source>
</evidence>
<feature type="compositionally biased region" description="Polar residues" evidence="4">
    <location>
        <begin position="77"/>
        <end position="96"/>
    </location>
</feature>
<keyword evidence="2" id="KW-0053">Apoptosis</keyword>
<dbReference type="GO" id="GO:0004197">
    <property type="term" value="F:cysteine-type endopeptidase activity"/>
    <property type="evidence" value="ECO:0007669"/>
    <property type="project" value="InterPro"/>
</dbReference>
<feature type="compositionally biased region" description="Polar residues" evidence="4">
    <location>
        <begin position="116"/>
        <end position="202"/>
    </location>
</feature>
<evidence type="ECO:0000313" key="7">
    <source>
        <dbReference type="Proteomes" id="UP000193719"/>
    </source>
</evidence>
<evidence type="ECO:0000259" key="5">
    <source>
        <dbReference type="Pfam" id="PF00656"/>
    </source>
</evidence>
<dbReference type="InterPro" id="IPR029030">
    <property type="entry name" value="Caspase-like_dom_sf"/>
</dbReference>
<keyword evidence="3" id="KW-0645">Protease</keyword>
<keyword evidence="3" id="KW-0378">Hydrolase</keyword>
<dbReference type="Pfam" id="PF00656">
    <property type="entry name" value="Peptidase_C14"/>
    <property type="match status" value="1"/>
</dbReference>
<reference evidence="6 7" key="1">
    <citation type="submission" date="2016-08" db="EMBL/GenBank/DDBJ databases">
        <title>Genomes of anaerobic fungi encode conserved fungal cellulosomes for biomass hydrolysis.</title>
        <authorList>
            <consortium name="DOE Joint Genome Institute"/>
            <person name="Haitjema C.H."/>
            <person name="Gilmore S.P."/>
            <person name="Henske J.K."/>
            <person name="Solomon K.V."/>
            <person name="De Groot R."/>
            <person name="Kuo A."/>
            <person name="Mondo S.J."/>
            <person name="Salamov A.A."/>
            <person name="Labutti K."/>
            <person name="Zhao Z."/>
            <person name="Chiniquy J."/>
            <person name="Barry K."/>
            <person name="Brewer H.M."/>
            <person name="Purvine S.O."/>
            <person name="Wright A.T."/>
            <person name="Boxma B."/>
            <person name="Van Alen T."/>
            <person name="Hackstein J.H."/>
            <person name="Baker S.E."/>
            <person name="Grigoriev I.V."/>
            <person name="O'Malley M.A."/>
        </authorList>
    </citation>
    <scope>NUCLEOTIDE SEQUENCE [LARGE SCALE GENOMIC DNA]</scope>
    <source>
        <strain evidence="7">finn</strain>
    </source>
</reference>
<dbReference type="InterPro" id="IPR011600">
    <property type="entry name" value="Pept_C14_caspase"/>
</dbReference>
<comment type="caution">
    <text evidence="6">The sequence shown here is derived from an EMBL/GenBank/DDBJ whole genome shotgun (WGS) entry which is preliminary data.</text>
</comment>
<keyword evidence="7" id="KW-1185">Reference proteome</keyword>
<evidence type="ECO:0000256" key="3">
    <source>
        <dbReference type="ARBA" id="ARBA00022807"/>
    </source>
</evidence>
<name>A0A1Y1VBE5_9FUNG</name>
<dbReference type="PANTHER" id="PTHR48104">
    <property type="entry name" value="METACASPASE-4"/>
    <property type="match status" value="1"/>
</dbReference>
<dbReference type="AlphaFoldDB" id="A0A1Y1VBE5"/>
<dbReference type="GO" id="GO:0005737">
    <property type="term" value="C:cytoplasm"/>
    <property type="evidence" value="ECO:0007669"/>
    <property type="project" value="TreeGrafter"/>
</dbReference>
<reference evidence="6 7" key="2">
    <citation type="submission" date="2016-08" db="EMBL/GenBank/DDBJ databases">
        <title>Pervasive Adenine N6-methylation of Active Genes in Fungi.</title>
        <authorList>
            <consortium name="DOE Joint Genome Institute"/>
            <person name="Mondo S.J."/>
            <person name="Dannebaum R.O."/>
            <person name="Kuo R.C."/>
            <person name="Labutti K."/>
            <person name="Haridas S."/>
            <person name="Kuo A."/>
            <person name="Salamov A."/>
            <person name="Ahrendt S.R."/>
            <person name="Lipzen A."/>
            <person name="Sullivan W."/>
            <person name="Andreopoulos W.B."/>
            <person name="Clum A."/>
            <person name="Lindquist E."/>
            <person name="Daum C."/>
            <person name="Ramamoorthy G.K."/>
            <person name="Gryganskyi A."/>
            <person name="Culley D."/>
            <person name="Magnuson J.K."/>
            <person name="James T.Y."/>
            <person name="O'Malley M.A."/>
            <person name="Stajich J.E."/>
            <person name="Spatafora J.W."/>
            <person name="Visel A."/>
            <person name="Grigoriev I.V."/>
        </authorList>
    </citation>
    <scope>NUCLEOTIDE SEQUENCE [LARGE SCALE GENOMIC DNA]</scope>
    <source>
        <strain evidence="7">finn</strain>
    </source>
</reference>
<evidence type="ECO:0000313" key="6">
    <source>
        <dbReference type="EMBL" id="ORX52078.1"/>
    </source>
</evidence>
<dbReference type="OrthoDB" id="3223806at2759"/>
<dbReference type="PANTHER" id="PTHR48104:SF30">
    <property type="entry name" value="METACASPASE-1"/>
    <property type="match status" value="1"/>
</dbReference>